<dbReference type="AlphaFoldDB" id="A0A3B4GZP4"/>
<feature type="compositionally biased region" description="Basic residues" evidence="1">
    <location>
        <begin position="1"/>
        <end position="11"/>
    </location>
</feature>
<name>A0A3B4GZP4_9CICH</name>
<protein>
    <submittedName>
        <fullName evidence="2">Coiled-coil domain containing 28A</fullName>
    </submittedName>
</protein>
<dbReference type="Pfam" id="PF13270">
    <property type="entry name" value="CCDC28"/>
    <property type="match status" value="1"/>
</dbReference>
<accession>A0A3B4GZP4</accession>
<dbReference type="GeneTree" id="ENSGT00500000044870"/>
<proteinExistence type="predicted"/>
<organism evidence="2">
    <name type="scientific">Pundamilia nyererei</name>
    <dbReference type="NCBI Taxonomy" id="303518"/>
    <lineage>
        <taxon>Eukaryota</taxon>
        <taxon>Metazoa</taxon>
        <taxon>Chordata</taxon>
        <taxon>Craniata</taxon>
        <taxon>Vertebrata</taxon>
        <taxon>Euteleostomi</taxon>
        <taxon>Actinopterygii</taxon>
        <taxon>Neopterygii</taxon>
        <taxon>Teleostei</taxon>
        <taxon>Neoteleostei</taxon>
        <taxon>Acanthomorphata</taxon>
        <taxon>Ovalentaria</taxon>
        <taxon>Cichlomorphae</taxon>
        <taxon>Cichliformes</taxon>
        <taxon>Cichlidae</taxon>
        <taxon>African cichlids</taxon>
        <taxon>Pseudocrenilabrinae</taxon>
        <taxon>Haplochromini</taxon>
        <taxon>Pundamilia</taxon>
    </lineage>
</organism>
<evidence type="ECO:0000256" key="1">
    <source>
        <dbReference type="SAM" id="MobiDB-lite"/>
    </source>
</evidence>
<reference evidence="2" key="1">
    <citation type="submission" date="2023-09" db="UniProtKB">
        <authorList>
            <consortium name="Ensembl"/>
        </authorList>
    </citation>
    <scope>IDENTIFICATION</scope>
</reference>
<feature type="compositionally biased region" description="Low complexity" evidence="1">
    <location>
        <begin position="12"/>
        <end position="21"/>
    </location>
</feature>
<feature type="region of interest" description="Disordered" evidence="1">
    <location>
        <begin position="1"/>
        <end position="58"/>
    </location>
</feature>
<evidence type="ECO:0000313" key="2">
    <source>
        <dbReference type="Ensembl" id="ENSPNYP00000028837.1"/>
    </source>
</evidence>
<sequence>MEERKLKRKSPRTSTSAAPPSGGSGRKNSASTGGRHLVKDKPRYQQGLGGKASQNQGQATPIVQHSFLTDVSDVQEMENGLLSLLNDFHSGKLQAFGNECSIDQMEHVREMQEKLARLHFDLYGEVDEMPEDQRKTACDTNMDKLLLNVSQKLNLADTQEIPRTASV</sequence>
<dbReference type="InterPro" id="IPR025271">
    <property type="entry name" value="CCDC28"/>
</dbReference>
<dbReference type="PANTHER" id="PTHR13400:SF3">
    <property type="entry name" value="COILED-COIL DOMAIN-CONTAINING PROTEIN 28A"/>
    <property type="match status" value="1"/>
</dbReference>
<dbReference type="Ensembl" id="ENSPNYT00000029543.1">
    <property type="protein sequence ID" value="ENSPNYP00000028837.1"/>
    <property type="gene ID" value="ENSPNYG00000021713.1"/>
</dbReference>
<dbReference type="PANTHER" id="PTHR13400">
    <property type="entry name" value="CHEMOKINE C-C MOTIF RECEPTOR 1"/>
    <property type="match status" value="1"/>
</dbReference>